<dbReference type="GO" id="GO:0070814">
    <property type="term" value="P:hydrogen sulfide biosynthetic process"/>
    <property type="evidence" value="ECO:0007669"/>
    <property type="project" value="UniProtKB-UniPathway"/>
</dbReference>
<keyword evidence="8 11" id="KW-0560">Oxidoreductase</keyword>
<dbReference type="InterPro" id="IPR001094">
    <property type="entry name" value="Flavdoxin-like"/>
</dbReference>
<dbReference type="GO" id="GO:0005829">
    <property type="term" value="C:cytosol"/>
    <property type="evidence" value="ECO:0007669"/>
    <property type="project" value="TreeGrafter"/>
</dbReference>
<feature type="binding site" evidence="12">
    <location>
        <begin position="431"/>
        <end position="434"/>
    </location>
    <ligand>
        <name>FAD</name>
        <dbReference type="ChEBI" id="CHEBI:57692"/>
    </ligand>
</feature>
<keyword evidence="3 11" id="KW-0285">Flavoprotein</keyword>
<dbReference type="SUPFAM" id="SSF52218">
    <property type="entry name" value="Flavoproteins"/>
    <property type="match status" value="1"/>
</dbReference>
<evidence type="ECO:0000256" key="12">
    <source>
        <dbReference type="PIRSR" id="PIRSR000207-1"/>
    </source>
</evidence>
<dbReference type="GO" id="GO:0019344">
    <property type="term" value="P:cysteine biosynthetic process"/>
    <property type="evidence" value="ECO:0007669"/>
    <property type="project" value="UniProtKB-KW"/>
</dbReference>
<evidence type="ECO:0000256" key="7">
    <source>
        <dbReference type="ARBA" id="ARBA00022982"/>
    </source>
</evidence>
<evidence type="ECO:0000256" key="2">
    <source>
        <dbReference type="ARBA" id="ARBA00022605"/>
    </source>
</evidence>
<comment type="function">
    <text evidence="11">Component of the sulfite reductase complex that catalyzes the 6-electron reduction of sulfite to sulfide. This is one of several activities required for the biosynthesis of L-cysteine from sulfate. The flavoprotein component catalyzes the electron flow from NADPH -&gt; FAD -&gt; FMN to the hemoprotein component.</text>
</comment>
<dbReference type="EMBL" id="RKST01000010">
    <property type="protein sequence ID" value="RUM97788.1"/>
    <property type="molecule type" value="Genomic_DNA"/>
</dbReference>
<dbReference type="SUPFAM" id="SSF52343">
    <property type="entry name" value="Ferredoxin reductase-like, C-terminal NADP-linked domain"/>
    <property type="match status" value="1"/>
</dbReference>
<sequence>MTVAPAPGFPVSNTQWEQLQSLAHSLSPEQALWASGYFAGVGHALRSSTSILPSAAIAGVPDLATVTGSAARSLTILYGSETGNSADLARRVKTQAEAKGIKATVADMAGYKTRQLKDEQDLLVVVSTHGEGDAPEPAAEFFEFLFGRKAPKLAGIRFAVLGLGDSTYEHFCGAARRIDERFLELGAERLAERIDCDVDYEDPAAAWVEETLAGLAAKATATSSVAAAQFAHVPPVAGGYDKRRPFLAPVIENIVITGRGSSKETRHIELSLEGSGLSYRPGDALGIVPRNDGRLIDRLLAAAGLNPPDAIEIKAQPATLADALSSHFEITALTPRFIEHWAKLSGASELAGLLGEGKRGELTSYMGRNHIVDVLEAFPVKGLTAADFAAGLRTLQPRLYSIASSSSLAEDEVHLTVSTLRYDLNGTQRGGVASTHLATLTEEDATIPVYIQENPHFRLPEDPDRPVIMIGAGTGVAPYRAFLQDREANDATSPTWLFFGERNFRTDFLYQVEWQRHLDEGRLSRLDLAFSRDQAEKTYVHHRMREQGRDLYDWLENGAHVYVCGDAEGLAPDVHRALIDIVAQQGKVGAEEADAYIRNLQRDGRYQRDVY</sequence>
<keyword evidence="9 11" id="KW-0198">Cysteine biosynthesis</keyword>
<feature type="binding site" evidence="12">
    <location>
        <position position="331"/>
    </location>
    <ligand>
        <name>FAD</name>
        <dbReference type="ChEBI" id="CHEBI:57692"/>
    </ligand>
</feature>
<feature type="domain" description="FAD-binding FR-type" evidence="14">
    <location>
        <begin position="243"/>
        <end position="460"/>
    </location>
</feature>
<dbReference type="InterPro" id="IPR029039">
    <property type="entry name" value="Flavoprotein-like_sf"/>
</dbReference>
<dbReference type="GO" id="GO:0004783">
    <property type="term" value="F:sulfite reductase (NADPH) activity"/>
    <property type="evidence" value="ECO:0007669"/>
    <property type="project" value="UniProtKB-EC"/>
</dbReference>
<evidence type="ECO:0000256" key="4">
    <source>
        <dbReference type="ARBA" id="ARBA00022643"/>
    </source>
</evidence>
<dbReference type="Gene3D" id="1.20.990.10">
    <property type="entry name" value="NADPH-cytochrome p450 Reductase, Chain A, domain 3"/>
    <property type="match status" value="1"/>
</dbReference>
<keyword evidence="2 11" id="KW-0028">Amino-acid biosynthesis</keyword>
<dbReference type="UniPathway" id="UPA00140">
    <property type="reaction ID" value="UER00207"/>
</dbReference>
<dbReference type="SUPFAM" id="SSF63380">
    <property type="entry name" value="Riboflavin synthase domain-like"/>
    <property type="match status" value="1"/>
</dbReference>
<keyword evidence="1 11" id="KW-0813">Transport</keyword>
<dbReference type="CDD" id="cd06199">
    <property type="entry name" value="SiR"/>
    <property type="match status" value="1"/>
</dbReference>
<feature type="binding site" evidence="12">
    <location>
        <position position="573"/>
    </location>
    <ligand>
        <name>NADP(+)</name>
        <dbReference type="ChEBI" id="CHEBI:58349"/>
    </ligand>
</feature>
<dbReference type="AlphaFoldDB" id="A0A432V6L4"/>
<evidence type="ECO:0000313" key="15">
    <source>
        <dbReference type="EMBL" id="RUM97788.1"/>
    </source>
</evidence>
<evidence type="ECO:0000259" key="13">
    <source>
        <dbReference type="PROSITE" id="PS50902"/>
    </source>
</evidence>
<dbReference type="InterPro" id="IPR001709">
    <property type="entry name" value="Flavoprot_Pyr_Nucl_cyt_Rdtase"/>
</dbReference>
<reference evidence="15 16" key="1">
    <citation type="submission" date="2018-11" db="EMBL/GenBank/DDBJ databases">
        <title>Pseudaminobacter arsenicus sp. nov., an arsenic-resistant bacterium isolated from arsenic-rich aquifers.</title>
        <authorList>
            <person name="Mu Y."/>
        </authorList>
    </citation>
    <scope>NUCLEOTIDE SEQUENCE [LARGE SCALE GENOMIC DNA]</scope>
    <source>
        <strain evidence="15 16">CB3</strain>
    </source>
</reference>
<organism evidence="15 16">
    <name type="scientific">Borborobacter arsenicus</name>
    <dbReference type="NCBI Taxonomy" id="1851146"/>
    <lineage>
        <taxon>Bacteria</taxon>
        <taxon>Pseudomonadati</taxon>
        <taxon>Pseudomonadota</taxon>
        <taxon>Alphaproteobacteria</taxon>
        <taxon>Hyphomicrobiales</taxon>
        <taxon>Phyllobacteriaceae</taxon>
        <taxon>Borborobacter</taxon>
    </lineage>
</organism>
<feature type="binding site" evidence="12">
    <location>
        <begin position="398"/>
        <end position="401"/>
    </location>
    <ligand>
        <name>FAD</name>
        <dbReference type="ChEBI" id="CHEBI:57692"/>
    </ligand>
</feature>
<keyword evidence="6 11" id="KW-0521">NADP</keyword>
<evidence type="ECO:0000256" key="11">
    <source>
        <dbReference type="PIRNR" id="PIRNR000207"/>
    </source>
</evidence>
<dbReference type="InterPro" id="IPR010199">
    <property type="entry name" value="CysJ"/>
</dbReference>
<dbReference type="GO" id="GO:0010181">
    <property type="term" value="F:FMN binding"/>
    <property type="evidence" value="ECO:0007669"/>
    <property type="project" value="InterPro"/>
</dbReference>
<proteinExistence type="predicted"/>
<dbReference type="PIRSF" id="PIRSF000207">
    <property type="entry name" value="SiR-FP_CysJ"/>
    <property type="match status" value="1"/>
</dbReference>
<dbReference type="PROSITE" id="PS51384">
    <property type="entry name" value="FAD_FR"/>
    <property type="match status" value="1"/>
</dbReference>
<dbReference type="PROSITE" id="PS50902">
    <property type="entry name" value="FLAVODOXIN_LIKE"/>
    <property type="match status" value="1"/>
</dbReference>
<dbReference type="PRINTS" id="PR00369">
    <property type="entry name" value="FLAVODOXIN"/>
</dbReference>
<feature type="binding site" evidence="12">
    <location>
        <begin position="531"/>
        <end position="532"/>
    </location>
    <ligand>
        <name>NADP(+)</name>
        <dbReference type="ChEBI" id="CHEBI:58349"/>
    </ligand>
</feature>
<evidence type="ECO:0000256" key="8">
    <source>
        <dbReference type="ARBA" id="ARBA00023002"/>
    </source>
</evidence>
<dbReference type="InterPro" id="IPR001433">
    <property type="entry name" value="OxRdtase_FAD/NAD-bd"/>
</dbReference>
<accession>A0A432V6L4</accession>
<evidence type="ECO:0000256" key="10">
    <source>
        <dbReference type="ARBA" id="ARBA00052219"/>
    </source>
</evidence>
<dbReference type="Gene3D" id="3.40.50.80">
    <property type="entry name" value="Nucleotide-binding domain of ferredoxin-NADP reductase (FNR) module"/>
    <property type="match status" value="1"/>
</dbReference>
<evidence type="ECO:0000256" key="3">
    <source>
        <dbReference type="ARBA" id="ARBA00022630"/>
    </source>
</evidence>
<dbReference type="Gene3D" id="2.40.30.10">
    <property type="entry name" value="Translation factors"/>
    <property type="match status" value="1"/>
</dbReference>
<keyword evidence="16" id="KW-1185">Reference proteome</keyword>
<keyword evidence="4 11" id="KW-0288">FMN</keyword>
<dbReference type="Pfam" id="PF00667">
    <property type="entry name" value="FAD_binding_1"/>
    <property type="match status" value="1"/>
</dbReference>
<dbReference type="InterPro" id="IPR039261">
    <property type="entry name" value="FNR_nucleotide-bd"/>
</dbReference>
<feature type="binding site" evidence="12">
    <location>
        <begin position="416"/>
        <end position="418"/>
    </location>
    <ligand>
        <name>FAD</name>
        <dbReference type="ChEBI" id="CHEBI:57692"/>
    </ligand>
</feature>
<protein>
    <recommendedName>
        <fullName evidence="11">Sulfite reductase [NADPH] flavoprotein alpha-component</fullName>
        <shortName evidence="11">SiR-FP</shortName>
        <ecNumber evidence="11">1.8.1.2</ecNumber>
    </recommendedName>
</protein>
<dbReference type="Pfam" id="PF00258">
    <property type="entry name" value="Flavodoxin_1"/>
    <property type="match status" value="1"/>
</dbReference>
<feature type="domain" description="Flavodoxin-like" evidence="13">
    <location>
        <begin position="74"/>
        <end position="212"/>
    </location>
</feature>
<dbReference type="PANTHER" id="PTHR19384">
    <property type="entry name" value="NITRIC OXIDE SYNTHASE-RELATED"/>
    <property type="match status" value="1"/>
</dbReference>
<keyword evidence="5 11" id="KW-0274">FAD</keyword>
<feature type="binding site" evidence="12">
    <location>
        <begin position="163"/>
        <end position="172"/>
    </location>
    <ligand>
        <name>FMN</name>
        <dbReference type="ChEBI" id="CHEBI:58210"/>
    </ligand>
</feature>
<dbReference type="GO" id="GO:0050660">
    <property type="term" value="F:flavin adenine dinucleotide binding"/>
    <property type="evidence" value="ECO:0007669"/>
    <property type="project" value="InterPro"/>
</dbReference>
<comment type="catalytic activity">
    <reaction evidence="10 11">
        <text>hydrogen sulfide + 3 NADP(+) + 3 H2O = sulfite + 3 NADPH + 4 H(+)</text>
        <dbReference type="Rhea" id="RHEA:13801"/>
        <dbReference type="ChEBI" id="CHEBI:15377"/>
        <dbReference type="ChEBI" id="CHEBI:15378"/>
        <dbReference type="ChEBI" id="CHEBI:17359"/>
        <dbReference type="ChEBI" id="CHEBI:29919"/>
        <dbReference type="ChEBI" id="CHEBI:57783"/>
        <dbReference type="ChEBI" id="CHEBI:58349"/>
        <dbReference type="EC" id="1.8.1.2"/>
    </reaction>
</comment>
<comment type="pathway">
    <text evidence="11">Sulfur metabolism; hydrogen sulfide biosynthesis; hydrogen sulfide from sulfite (NADPH route): step 1/1.</text>
</comment>
<feature type="binding site" evidence="12">
    <location>
        <position position="611"/>
    </location>
    <ligand>
        <name>FAD</name>
        <dbReference type="ChEBI" id="CHEBI:57692"/>
    </ligand>
</feature>
<feature type="binding site" evidence="12">
    <location>
        <position position="422"/>
    </location>
    <ligand>
        <name>FAD</name>
        <dbReference type="ChEBI" id="CHEBI:57692"/>
    </ligand>
</feature>
<comment type="caution">
    <text evidence="15">The sequence shown here is derived from an EMBL/GenBank/DDBJ whole genome shotgun (WGS) entry which is preliminary data.</text>
</comment>
<evidence type="ECO:0000256" key="9">
    <source>
        <dbReference type="ARBA" id="ARBA00023192"/>
    </source>
</evidence>
<dbReference type="Proteomes" id="UP000281647">
    <property type="component" value="Unassembled WGS sequence"/>
</dbReference>
<dbReference type="PRINTS" id="PR00371">
    <property type="entry name" value="FPNCR"/>
</dbReference>
<evidence type="ECO:0000256" key="5">
    <source>
        <dbReference type="ARBA" id="ARBA00022827"/>
    </source>
</evidence>
<comment type="cofactor">
    <cofactor evidence="11 12">
        <name>FAD</name>
        <dbReference type="ChEBI" id="CHEBI:57692"/>
    </cofactor>
    <text evidence="11 12">Binds 1 FAD per subunit.</text>
</comment>
<comment type="cofactor">
    <cofactor evidence="11 12">
        <name>FMN</name>
        <dbReference type="ChEBI" id="CHEBI:58210"/>
    </cofactor>
    <text evidence="11 12">Binds 1 FMN per subunit.</text>
</comment>
<dbReference type="OrthoDB" id="9816402at2"/>
<dbReference type="FunFam" id="3.40.50.80:FF:000001">
    <property type="entry name" value="NADPH--cytochrome P450 reductase 1"/>
    <property type="match status" value="1"/>
</dbReference>
<dbReference type="NCBIfam" id="TIGR01931">
    <property type="entry name" value="cysJ"/>
    <property type="match status" value="1"/>
</dbReference>
<dbReference type="PANTHER" id="PTHR19384:SF128">
    <property type="entry name" value="NADPH OXIDOREDUCTASE A"/>
    <property type="match status" value="1"/>
</dbReference>
<name>A0A432V6L4_9HYPH</name>
<evidence type="ECO:0000313" key="16">
    <source>
        <dbReference type="Proteomes" id="UP000281647"/>
    </source>
</evidence>
<dbReference type="Gene3D" id="3.40.50.360">
    <property type="match status" value="1"/>
</dbReference>
<dbReference type="InterPro" id="IPR017927">
    <property type="entry name" value="FAD-bd_FR_type"/>
</dbReference>
<evidence type="ECO:0000256" key="6">
    <source>
        <dbReference type="ARBA" id="ARBA00022857"/>
    </source>
</evidence>
<feature type="binding site" evidence="12">
    <location>
        <begin position="127"/>
        <end position="130"/>
    </location>
    <ligand>
        <name>FMN</name>
        <dbReference type="ChEBI" id="CHEBI:58210"/>
    </ligand>
</feature>
<evidence type="ECO:0000259" key="14">
    <source>
        <dbReference type="PROSITE" id="PS51384"/>
    </source>
</evidence>
<dbReference type="InterPro" id="IPR023173">
    <property type="entry name" value="NADPH_Cyt_P450_Rdtase_alpha"/>
</dbReference>
<dbReference type="InterPro" id="IPR008254">
    <property type="entry name" value="Flavodoxin/NO_synth"/>
</dbReference>
<comment type="subunit">
    <text evidence="11">Alpha(8)-beta(8). The alpha component is a flavoprotein, the beta component is a hemoprotein.</text>
</comment>
<keyword evidence="7 11" id="KW-0249">Electron transport</keyword>
<gene>
    <name evidence="15" type="ORF">EET67_11055</name>
</gene>
<dbReference type="InterPro" id="IPR003097">
    <property type="entry name" value="CysJ-like_FAD-binding"/>
</dbReference>
<dbReference type="Pfam" id="PF00175">
    <property type="entry name" value="NAD_binding_1"/>
    <property type="match status" value="1"/>
</dbReference>
<dbReference type="EC" id="1.8.1.2" evidence="11"/>
<evidence type="ECO:0000256" key="1">
    <source>
        <dbReference type="ARBA" id="ARBA00022448"/>
    </source>
</evidence>
<dbReference type="InterPro" id="IPR017938">
    <property type="entry name" value="Riboflavin_synthase-like_b-brl"/>
</dbReference>